<evidence type="ECO:0000256" key="1">
    <source>
        <dbReference type="ARBA" id="ARBA00022723"/>
    </source>
</evidence>
<dbReference type="GO" id="GO:0046872">
    <property type="term" value="F:metal ion binding"/>
    <property type="evidence" value="ECO:0007669"/>
    <property type="project" value="UniProtKB-KW"/>
</dbReference>
<dbReference type="PANTHER" id="PTHR47991">
    <property type="entry name" value="OXOGLUTARATE/IRON-DEPENDENT DIOXYGENASE"/>
    <property type="match status" value="1"/>
</dbReference>
<dbReference type="Pfam" id="PF03171">
    <property type="entry name" value="2OG-FeII_Oxy"/>
    <property type="match status" value="1"/>
</dbReference>
<reference evidence="4 5" key="1">
    <citation type="journal article" date="2020" name="Mol. Biol. Evol.">
        <title>Distinct Expression and Methylation Patterns for Genes with Different Fates following a Single Whole-Genome Duplication in Flowering Plants.</title>
        <authorList>
            <person name="Shi T."/>
            <person name="Rahmani R.S."/>
            <person name="Gugger P.F."/>
            <person name="Wang M."/>
            <person name="Li H."/>
            <person name="Zhang Y."/>
            <person name="Li Z."/>
            <person name="Wang Q."/>
            <person name="Van de Peer Y."/>
            <person name="Marchal K."/>
            <person name="Chen J."/>
        </authorList>
    </citation>
    <scope>NUCLEOTIDE SEQUENCE [LARGE SCALE GENOMIC DNA]</scope>
    <source>
        <tissue evidence="4">Leaf</tissue>
    </source>
</reference>
<evidence type="ECO:0000313" key="4">
    <source>
        <dbReference type="EMBL" id="DAD45047.1"/>
    </source>
</evidence>
<keyword evidence="1" id="KW-0479">Metal-binding</keyword>
<dbReference type="InterPro" id="IPR050295">
    <property type="entry name" value="Plant_2OG-oxidoreductases"/>
</dbReference>
<protein>
    <recommendedName>
        <fullName evidence="3">Fe2OG dioxygenase domain-containing protein</fullName>
    </recommendedName>
</protein>
<keyword evidence="2" id="KW-0408">Iron</keyword>
<organism evidence="4 5">
    <name type="scientific">Nelumbo nucifera</name>
    <name type="common">Sacred lotus</name>
    <dbReference type="NCBI Taxonomy" id="4432"/>
    <lineage>
        <taxon>Eukaryota</taxon>
        <taxon>Viridiplantae</taxon>
        <taxon>Streptophyta</taxon>
        <taxon>Embryophyta</taxon>
        <taxon>Tracheophyta</taxon>
        <taxon>Spermatophyta</taxon>
        <taxon>Magnoliopsida</taxon>
        <taxon>Proteales</taxon>
        <taxon>Nelumbonaceae</taxon>
        <taxon>Nelumbo</taxon>
    </lineage>
</organism>
<dbReference type="PROSITE" id="PS51471">
    <property type="entry name" value="FE2OG_OXY"/>
    <property type="match status" value="1"/>
</dbReference>
<gene>
    <name evidence="4" type="ORF">HUJ06_003277</name>
</gene>
<dbReference type="Proteomes" id="UP000607653">
    <property type="component" value="Unassembled WGS sequence"/>
</dbReference>
<dbReference type="AlphaFoldDB" id="A0A822ZJJ1"/>
<accession>A0A822ZJJ1</accession>
<evidence type="ECO:0000256" key="2">
    <source>
        <dbReference type="ARBA" id="ARBA00023004"/>
    </source>
</evidence>
<evidence type="ECO:0000313" key="5">
    <source>
        <dbReference type="Proteomes" id="UP000607653"/>
    </source>
</evidence>
<dbReference type="InterPro" id="IPR044861">
    <property type="entry name" value="IPNS-like_FE2OG_OXY"/>
</dbReference>
<dbReference type="InterPro" id="IPR005123">
    <property type="entry name" value="Oxoglu/Fe-dep_dioxygenase_dom"/>
</dbReference>
<proteinExistence type="predicted"/>
<feature type="domain" description="Fe2OG dioxygenase" evidence="3">
    <location>
        <begin position="114"/>
        <end position="190"/>
    </location>
</feature>
<dbReference type="EMBL" id="DUZY01000007">
    <property type="protein sequence ID" value="DAD45047.1"/>
    <property type="molecule type" value="Genomic_DNA"/>
</dbReference>
<dbReference type="SUPFAM" id="SSF51197">
    <property type="entry name" value="Clavaminate synthase-like"/>
    <property type="match status" value="1"/>
</dbReference>
<comment type="caution">
    <text evidence="4">The sequence shown here is derived from an EMBL/GenBank/DDBJ whole genome shotgun (WGS) entry which is preliminary data.</text>
</comment>
<evidence type="ECO:0000259" key="3">
    <source>
        <dbReference type="PROSITE" id="PS51471"/>
    </source>
</evidence>
<dbReference type="InterPro" id="IPR027443">
    <property type="entry name" value="IPNS-like_sf"/>
</dbReference>
<keyword evidence="5" id="KW-1185">Reference proteome</keyword>
<dbReference type="Gene3D" id="2.60.120.330">
    <property type="entry name" value="B-lactam Antibiotic, Isopenicillin N Synthase, Chain"/>
    <property type="match status" value="1"/>
</dbReference>
<name>A0A822ZJJ1_NELNU</name>
<sequence>MRCYVVKGLFHLPREEKGKYTKNQSSPISLEGYGTDKFVSKDRTIDRSDRLFLLLFPKDQWNLQMWPEKPHSLRETFNEYGFKTSLVVELLLKAMAKILDLEENYFVNHFEDQTTAHVLFNYYPPCSNPNLVYGLKPHTNGSMVTIVLPDREVEGLQVFKDQKWIKIPVKPHALVVNIGDQMKICILFSV</sequence>